<feature type="compositionally biased region" description="Polar residues" evidence="5">
    <location>
        <begin position="392"/>
        <end position="407"/>
    </location>
</feature>
<feature type="region of interest" description="Disordered" evidence="5">
    <location>
        <begin position="452"/>
        <end position="501"/>
    </location>
</feature>
<dbReference type="PANTHER" id="PTHR15549:SF30">
    <property type="entry name" value="MID2 DOMAIN-CONTAINING PROTEIN"/>
    <property type="match status" value="1"/>
</dbReference>
<dbReference type="EnsemblMetazoa" id="CLYHEMT011153.1">
    <property type="protein sequence ID" value="CLYHEMP011153.1"/>
    <property type="gene ID" value="CLYHEMG011153"/>
</dbReference>
<feature type="compositionally biased region" description="Low complexity" evidence="5">
    <location>
        <begin position="245"/>
        <end position="275"/>
    </location>
</feature>
<evidence type="ECO:0000256" key="6">
    <source>
        <dbReference type="SAM" id="Phobius"/>
    </source>
</evidence>
<keyword evidence="2 6" id="KW-0812">Transmembrane</keyword>
<evidence type="ECO:0000256" key="4">
    <source>
        <dbReference type="ARBA" id="ARBA00023136"/>
    </source>
</evidence>
<evidence type="ECO:0000256" key="2">
    <source>
        <dbReference type="ARBA" id="ARBA00022692"/>
    </source>
</evidence>
<dbReference type="GO" id="GO:0071944">
    <property type="term" value="C:cell periphery"/>
    <property type="evidence" value="ECO:0007669"/>
    <property type="project" value="UniProtKB-ARBA"/>
</dbReference>
<dbReference type="Proteomes" id="UP000594262">
    <property type="component" value="Unplaced"/>
</dbReference>
<feature type="region of interest" description="Disordered" evidence="5">
    <location>
        <begin position="234"/>
        <end position="288"/>
    </location>
</feature>
<evidence type="ECO:0008006" key="10">
    <source>
        <dbReference type="Google" id="ProtNLM"/>
    </source>
</evidence>
<keyword evidence="7" id="KW-0732">Signal</keyword>
<feature type="region of interest" description="Disordered" evidence="5">
    <location>
        <begin position="338"/>
        <end position="417"/>
    </location>
</feature>
<name>A0A7M5VG27_9CNID</name>
<protein>
    <recommendedName>
        <fullName evidence="10">Cnidarian restricted protein</fullName>
    </recommendedName>
</protein>
<feature type="chain" id="PRO_5029481863" description="Cnidarian restricted protein" evidence="7">
    <location>
        <begin position="18"/>
        <end position="501"/>
    </location>
</feature>
<dbReference type="GeneID" id="136815172"/>
<proteinExistence type="predicted"/>
<dbReference type="InterPro" id="IPR028064">
    <property type="entry name" value="TMEM154"/>
</dbReference>
<feature type="transmembrane region" description="Helical" evidence="6">
    <location>
        <begin position="297"/>
        <end position="318"/>
    </location>
</feature>
<evidence type="ECO:0000313" key="8">
    <source>
        <dbReference type="EnsemblMetazoa" id="CLYHEMP011153.1"/>
    </source>
</evidence>
<evidence type="ECO:0000256" key="5">
    <source>
        <dbReference type="SAM" id="MobiDB-lite"/>
    </source>
</evidence>
<keyword evidence="3 6" id="KW-1133">Transmembrane helix</keyword>
<keyword evidence="4 6" id="KW-0472">Membrane</keyword>
<evidence type="ECO:0000256" key="3">
    <source>
        <dbReference type="ARBA" id="ARBA00022989"/>
    </source>
</evidence>
<feature type="compositionally biased region" description="Polar residues" evidence="5">
    <location>
        <begin position="276"/>
        <end position="285"/>
    </location>
</feature>
<evidence type="ECO:0000313" key="9">
    <source>
        <dbReference type="Proteomes" id="UP000594262"/>
    </source>
</evidence>
<evidence type="ECO:0000256" key="7">
    <source>
        <dbReference type="SAM" id="SignalP"/>
    </source>
</evidence>
<accession>A0A7M5VG27</accession>
<dbReference type="Pfam" id="PF15102">
    <property type="entry name" value="TMEM154"/>
    <property type="match status" value="1"/>
</dbReference>
<organism evidence="8 9">
    <name type="scientific">Clytia hemisphaerica</name>
    <dbReference type="NCBI Taxonomy" id="252671"/>
    <lineage>
        <taxon>Eukaryota</taxon>
        <taxon>Metazoa</taxon>
        <taxon>Cnidaria</taxon>
        <taxon>Hydrozoa</taxon>
        <taxon>Hydroidolina</taxon>
        <taxon>Leptothecata</taxon>
        <taxon>Obeliida</taxon>
        <taxon>Clytiidae</taxon>
        <taxon>Clytia</taxon>
    </lineage>
</organism>
<dbReference type="AlphaFoldDB" id="A0A7M5VG27"/>
<comment type="subcellular location">
    <subcellularLocation>
        <location evidence="1">Membrane</location>
        <topology evidence="1">Single-pass membrane protein</topology>
    </subcellularLocation>
</comment>
<evidence type="ECO:0000256" key="1">
    <source>
        <dbReference type="ARBA" id="ARBA00004167"/>
    </source>
</evidence>
<sequence length="501" mass="56331">MYKALVVISALLICLNADKITIDRQKTTKVGSTRFWRVNDLFENPWSDERFCVQLNGECFDQECHQCQCNERPGESKMFISYKYGCMDNAKAMTTLSPGKPCWPPNTNTVGDVILHPGFSPKTEKCVYFTHVDQYVNPYSNCQFDKVLLYDQGSSTFVEDNAFEQRYDLEFGHLQHTANGIFEYCVKCTSGNKCDFGSWNGQIVKVLFTCQNLNNDDDHCLLFHRSGRLDVDKSVAPTLPPTLPPVTKETSTTTTKAPIKPTHEATTSPTTTNSTMDGKNSGITKETSSEDSSTTTIIIIVIVVLLLVVVIVIIVFVVRRRRQRKQLHGHLVNADSRDLQMEDVASPSRRSEKRENDYTSVATNYASPKDLGQSSENLYYQPSNEDPKVSFKNKQAPSRQRSQNHYEPTTVDLTKPTDISEEAEYEDPNAGHLYQAIPANATFEREGGYTKIVKKEPWENSQPAPGRMKGRPAARPPLGYDQVGGVDNDGEKYEEVGNVLR</sequence>
<keyword evidence="9" id="KW-1185">Reference proteome</keyword>
<feature type="compositionally biased region" description="Polar residues" evidence="5">
    <location>
        <begin position="358"/>
        <end position="384"/>
    </location>
</feature>
<dbReference type="InterPro" id="IPR051694">
    <property type="entry name" value="Immunoregulatory_rcpt-like"/>
</dbReference>
<feature type="signal peptide" evidence="7">
    <location>
        <begin position="1"/>
        <end position="17"/>
    </location>
</feature>
<dbReference type="RefSeq" id="XP_066927724.1">
    <property type="nucleotide sequence ID" value="XM_067071623.1"/>
</dbReference>
<dbReference type="PANTHER" id="PTHR15549">
    <property type="entry name" value="PAIRED IMMUNOGLOBULIN-LIKE TYPE 2 RECEPTOR"/>
    <property type="match status" value="1"/>
</dbReference>
<reference evidence="8" key="1">
    <citation type="submission" date="2021-01" db="UniProtKB">
        <authorList>
            <consortium name="EnsemblMetazoa"/>
        </authorList>
    </citation>
    <scope>IDENTIFICATION</scope>
</reference>
<dbReference type="GO" id="GO:0016020">
    <property type="term" value="C:membrane"/>
    <property type="evidence" value="ECO:0007669"/>
    <property type="project" value="UniProtKB-SubCell"/>
</dbReference>